<evidence type="ECO:0000313" key="1">
    <source>
        <dbReference type="EMBL" id="SIQ48767.1"/>
    </source>
</evidence>
<evidence type="ECO:0000313" key="2">
    <source>
        <dbReference type="Proteomes" id="UP000323956"/>
    </source>
</evidence>
<name>A0A1N6T6A7_9RHOB</name>
<organism evidence="1 2">
    <name type="scientific">Paracoccus thiocyanatus</name>
    <dbReference type="NCBI Taxonomy" id="34006"/>
    <lineage>
        <taxon>Bacteria</taxon>
        <taxon>Pseudomonadati</taxon>
        <taxon>Pseudomonadota</taxon>
        <taxon>Alphaproteobacteria</taxon>
        <taxon>Rhodobacterales</taxon>
        <taxon>Paracoccaceae</taxon>
        <taxon>Paracoccus</taxon>
    </lineage>
</organism>
<accession>A0A1N6T6A7</accession>
<reference evidence="1 2" key="1">
    <citation type="submission" date="2017-01" db="EMBL/GenBank/DDBJ databases">
        <authorList>
            <person name="Varghese N."/>
            <person name="Submissions S."/>
        </authorList>
    </citation>
    <scope>NUCLEOTIDE SEQUENCE [LARGE SCALE GENOMIC DNA]</scope>
    <source>
        <strain evidence="1 2">ATCC 700171</strain>
    </source>
</reference>
<gene>
    <name evidence="1" type="ORF">SAMN05421641_108113</name>
</gene>
<dbReference type="OrthoDB" id="7060708at2"/>
<protein>
    <submittedName>
        <fullName evidence="1">Uncharacterized protein</fullName>
    </submittedName>
</protein>
<proteinExistence type="predicted"/>
<sequence>MTKHHAIIGFRQDRIGARLICLLNVMRMARKFGVSGRYLWLSQPGGPYPELTDPRDFLTPAFVAAHIDIVTRPPDRAGRRNLPAAAPGMNTAGFARTLAEGRRYECDAMSEVIRFMDEPEAEAAAGLRAMAAELALSPRLSDALAQARRVLGRAGGGQPVAIHVRRGDILDGDPWSYSSWASKYVPDEFFRAFVAGVEGPVIAFSDTPTAVEHLRQGCARVVLAHELLDHGALTPAERDLLELLLMAGCAQVGAPSHSAFSRAAAMIGQCRIVALPSALPADRRLAAYDALLDRVIAAPGSFFAPGDLAQSVSYAAGHAAGAGRGAELVDALAGQRALLERFPFLYRELAVLAWTVGRRKKAHGLAQQGLEAPLMRNRDKPQCRQVVLVTQNEARDGKAGRDGLDAAFLDMVFTGRAAEGPIMPALAYRLLRKGGRAASALALPPELLPALAQPNPDRDKGNILPLWVLRVDWSEFVREAGPQRELLLWPEFWRKLSPWADDLARVEAALAKGEQPPLSDRDAHWLGFCASVLRLHGRLNRALAILHWLDAARPGQMLTRKRLADVCFAAGNDKAGRRWLKAALELAPDHPLLLLSAALRAAGAQDAARAGSHLQAAAAAWPELGLSATLGRAIGREMQADPAAGAGLRITQSS</sequence>
<dbReference type="Proteomes" id="UP000323956">
    <property type="component" value="Unassembled WGS sequence"/>
</dbReference>
<dbReference type="InterPro" id="IPR011990">
    <property type="entry name" value="TPR-like_helical_dom_sf"/>
</dbReference>
<dbReference type="Gene3D" id="1.25.40.10">
    <property type="entry name" value="Tetratricopeptide repeat domain"/>
    <property type="match status" value="1"/>
</dbReference>
<dbReference type="EMBL" id="FTMK01000008">
    <property type="protein sequence ID" value="SIQ48767.1"/>
    <property type="molecule type" value="Genomic_DNA"/>
</dbReference>
<dbReference type="RefSeq" id="WP_149765421.1">
    <property type="nucleotide sequence ID" value="NZ_FTMK01000008.1"/>
</dbReference>
<dbReference type="AlphaFoldDB" id="A0A1N6T6A7"/>